<keyword evidence="2" id="KW-0472">Membrane</keyword>
<comment type="similarity">
    <text evidence="1">Belongs to the alpha-carbonic anhydrase family.</text>
</comment>
<comment type="caution">
    <text evidence="4">The sequence shown here is derived from an EMBL/GenBank/DDBJ whole genome shotgun (WGS) entry which is preliminary data.</text>
</comment>
<evidence type="ECO:0000256" key="1">
    <source>
        <dbReference type="ARBA" id="ARBA00010718"/>
    </source>
</evidence>
<feature type="domain" description="Alpha-carbonic anhydrase" evidence="3">
    <location>
        <begin position="330"/>
        <end position="585"/>
    </location>
</feature>
<dbReference type="SMART" id="SM01057">
    <property type="entry name" value="Carb_anhydrase"/>
    <property type="match status" value="2"/>
</dbReference>
<dbReference type="SUPFAM" id="SSF51069">
    <property type="entry name" value="Carbonic anhydrase"/>
    <property type="match status" value="2"/>
</dbReference>
<evidence type="ECO:0000313" key="4">
    <source>
        <dbReference type="EMBL" id="KNC32177.1"/>
    </source>
</evidence>
<reference evidence="4 5" key="1">
    <citation type="journal article" date="2015" name="Nat. Commun.">
        <title>Lucilia cuprina genome unlocks parasitic fly biology to underpin future interventions.</title>
        <authorList>
            <person name="Anstead C.A."/>
            <person name="Korhonen P.K."/>
            <person name="Young N.D."/>
            <person name="Hall R.S."/>
            <person name="Jex A.R."/>
            <person name="Murali S.C."/>
            <person name="Hughes D.S."/>
            <person name="Lee S.F."/>
            <person name="Perry T."/>
            <person name="Stroehlein A.J."/>
            <person name="Ansell B.R."/>
            <person name="Breugelmans B."/>
            <person name="Hofmann A."/>
            <person name="Qu J."/>
            <person name="Dugan S."/>
            <person name="Lee S.L."/>
            <person name="Chao H."/>
            <person name="Dinh H."/>
            <person name="Han Y."/>
            <person name="Doddapaneni H.V."/>
            <person name="Worley K.C."/>
            <person name="Muzny D.M."/>
            <person name="Ioannidis P."/>
            <person name="Waterhouse R.M."/>
            <person name="Zdobnov E.M."/>
            <person name="James P.J."/>
            <person name="Bagnall N.H."/>
            <person name="Kotze A.C."/>
            <person name="Gibbs R.A."/>
            <person name="Richards S."/>
            <person name="Batterham P."/>
            <person name="Gasser R.B."/>
        </authorList>
    </citation>
    <scope>NUCLEOTIDE SEQUENCE [LARGE SCALE GENOMIC DNA]</scope>
    <source>
        <strain evidence="4 5">LS</strain>
        <tissue evidence="4">Full body</tissue>
    </source>
</reference>
<dbReference type="AlphaFoldDB" id="A0A0L0CIY0"/>
<keyword evidence="2" id="KW-0812">Transmembrane</keyword>
<evidence type="ECO:0000259" key="3">
    <source>
        <dbReference type="PROSITE" id="PS51144"/>
    </source>
</evidence>
<gene>
    <name evidence="4" type="ORF">FF38_12362</name>
</gene>
<dbReference type="Pfam" id="PF00194">
    <property type="entry name" value="Carb_anhydrase"/>
    <property type="match status" value="2"/>
</dbReference>
<dbReference type="Proteomes" id="UP000037069">
    <property type="component" value="Unassembled WGS sequence"/>
</dbReference>
<dbReference type="GO" id="GO:0004089">
    <property type="term" value="F:carbonate dehydratase activity"/>
    <property type="evidence" value="ECO:0007669"/>
    <property type="project" value="InterPro"/>
</dbReference>
<keyword evidence="2" id="KW-1133">Transmembrane helix</keyword>
<proteinExistence type="inferred from homology"/>
<dbReference type="Gene3D" id="3.10.200.10">
    <property type="entry name" value="Alpha carbonic anhydrase"/>
    <property type="match status" value="2"/>
</dbReference>
<dbReference type="STRING" id="7375.A0A0L0CIY0"/>
<dbReference type="CDD" id="cd00326">
    <property type="entry name" value="alpha_CA"/>
    <property type="match status" value="1"/>
</dbReference>
<dbReference type="PANTHER" id="PTHR18952">
    <property type="entry name" value="CARBONIC ANHYDRASE"/>
    <property type="match status" value="1"/>
</dbReference>
<dbReference type="GO" id="GO:0008270">
    <property type="term" value="F:zinc ion binding"/>
    <property type="evidence" value="ECO:0007669"/>
    <property type="project" value="InterPro"/>
</dbReference>
<feature type="transmembrane region" description="Helical" evidence="2">
    <location>
        <begin position="27"/>
        <end position="46"/>
    </location>
</feature>
<dbReference type="PROSITE" id="PS51144">
    <property type="entry name" value="ALPHA_CA_2"/>
    <property type="match status" value="2"/>
</dbReference>
<accession>A0A0L0CIY0</accession>
<organism evidence="4 5">
    <name type="scientific">Lucilia cuprina</name>
    <name type="common">Green bottle fly</name>
    <name type="synonym">Australian sheep blowfly</name>
    <dbReference type="NCBI Taxonomy" id="7375"/>
    <lineage>
        <taxon>Eukaryota</taxon>
        <taxon>Metazoa</taxon>
        <taxon>Ecdysozoa</taxon>
        <taxon>Arthropoda</taxon>
        <taxon>Hexapoda</taxon>
        <taxon>Insecta</taxon>
        <taxon>Pterygota</taxon>
        <taxon>Neoptera</taxon>
        <taxon>Endopterygota</taxon>
        <taxon>Diptera</taxon>
        <taxon>Brachycera</taxon>
        <taxon>Muscomorpha</taxon>
        <taxon>Oestroidea</taxon>
        <taxon>Calliphoridae</taxon>
        <taxon>Luciliinae</taxon>
        <taxon>Lucilia</taxon>
    </lineage>
</organism>
<protein>
    <recommendedName>
        <fullName evidence="3">Alpha-carbonic anhydrase domain-containing protein</fullName>
    </recommendedName>
</protein>
<evidence type="ECO:0000313" key="5">
    <source>
        <dbReference type="Proteomes" id="UP000037069"/>
    </source>
</evidence>
<dbReference type="OMA" id="QYNITNN"/>
<keyword evidence="5" id="KW-1185">Reference proteome</keyword>
<dbReference type="InterPro" id="IPR036398">
    <property type="entry name" value="CA_dom_sf"/>
</dbReference>
<dbReference type="GO" id="GO:0005737">
    <property type="term" value="C:cytoplasm"/>
    <property type="evidence" value="ECO:0007669"/>
    <property type="project" value="TreeGrafter"/>
</dbReference>
<dbReference type="PANTHER" id="PTHR18952:SF114">
    <property type="entry name" value="CARBONIC ANHYDRASE 3, ISOFORM A"/>
    <property type="match status" value="1"/>
</dbReference>
<dbReference type="InterPro" id="IPR001148">
    <property type="entry name" value="CA_dom"/>
</dbReference>
<dbReference type="EMBL" id="JRES01000336">
    <property type="protein sequence ID" value="KNC32177.1"/>
    <property type="molecule type" value="Genomic_DNA"/>
</dbReference>
<dbReference type="OrthoDB" id="429145at2759"/>
<evidence type="ECO:0000256" key="2">
    <source>
        <dbReference type="SAM" id="Phobius"/>
    </source>
</evidence>
<feature type="domain" description="Alpha-carbonic anhydrase" evidence="3">
    <location>
        <begin position="80"/>
        <end position="327"/>
    </location>
</feature>
<name>A0A0L0CIY0_LUCCU</name>
<sequence length="593" mass="67733">MVDCSLCFLMNYIFHTIYNVIAASMEYPIVVFLFSVLLAVAIISNVHMAKLICDFSNATVRRCMSTIPGYYENNICSLRNAIDYGAERGPHTWSCAGENQSPINIIDHLTQKFPIRELLTWNHYDDLPCSVKMENTGHTVIVSASYTGNTPTLSGADLLASYSFVQLCFRWSLLNSKGSEHMLNYQKFPLELQAMHRTGPNGDCVSSYDLLMVAYFYEVSAHNPYLDPIIQNLHRIQNPGTKIEIPPFPLSYLCHQFRSGFYSYGGSITEPPCYQGTEWFIFPEPLAISERQLNEFRQILSLNGKTRIIRNARPVQNINNTRVINFNEYNPLDVNNGTKFNVKMPVQSPIEISNRVIEHIDDIDPLEYHGHWEPVGVARVINTGTSAMVTFSKRKEQPYLLHGCLGNDKYIFEQLHFHWADTDESGCEHTLEGIKYSMEAHAVHYNAKYKDFSEAKNKPDGLAVAAFFIQACGEKDCPEFKKITEGIRIVQKIHTTASVDSDCLSWMGLQELSKHYYTYKGSLTTAPYFESVTWIIYRTPIYVSKGQVQVFRNLQSCPKDETKKIVNNYREIQKPDKNPEIIFARNAKPKSKL</sequence>
<dbReference type="InterPro" id="IPR023561">
    <property type="entry name" value="Carbonic_anhydrase_a-class"/>
</dbReference>